<dbReference type="InterPro" id="IPR032795">
    <property type="entry name" value="DUF3741-assoc"/>
</dbReference>
<accession>A0A368QZV3</accession>
<evidence type="ECO:0000313" key="3">
    <source>
        <dbReference type="EMBL" id="RCV23477.1"/>
    </source>
</evidence>
<organism evidence="3">
    <name type="scientific">Setaria italica</name>
    <name type="common">Foxtail millet</name>
    <name type="synonym">Panicum italicum</name>
    <dbReference type="NCBI Taxonomy" id="4555"/>
    <lineage>
        <taxon>Eukaryota</taxon>
        <taxon>Viridiplantae</taxon>
        <taxon>Streptophyta</taxon>
        <taxon>Embryophyta</taxon>
        <taxon>Tracheophyta</taxon>
        <taxon>Spermatophyta</taxon>
        <taxon>Magnoliopsida</taxon>
        <taxon>Liliopsida</taxon>
        <taxon>Poales</taxon>
        <taxon>Poaceae</taxon>
        <taxon>PACMAD clade</taxon>
        <taxon>Panicoideae</taxon>
        <taxon>Panicodae</taxon>
        <taxon>Paniceae</taxon>
        <taxon>Cenchrinae</taxon>
        <taxon>Setaria</taxon>
    </lineage>
</organism>
<feature type="region of interest" description="Disordered" evidence="1">
    <location>
        <begin position="108"/>
        <end position="127"/>
    </location>
</feature>
<sequence>MHQDSFRSVVCRSLSKNLPPRSKDGSYPETVQCAVPCVVTLQPSVCRNCQGQERSTSQSYREERSMSFNGDYLMASSLSKHFAEDLLRGAMDLQESLAMLEKFQTASQSMRLSNKKRRPKTGEKSPEIDTIIREVLLRPSNAKKALPRTVNNGLHGQLSNSTDELKNAVKDSFYRKNLLSVSSNNEQASLSQSARYLPNNYLISKISQQKKVAPRSLPSCAAVQPGKSKAPSLVAKLMGLDGLPSQKDNSKMKDEKIKTVSSPRARFDIEMPKSQRLQTQLFGEESGFDAEMPSSEKLAPEHYNVRTDYTSSQKGITPSNNTVATNEIRPMKSSLREINIEQARPKSPKEIKIAAPTSRKQQIKETTEINRRTREKQKSNLTSRNRGGREDAKAKAVSASRTAKVAKNPDRKSVSSSSRSCDSVKPVLQRRTHNNSRQKTVSRRNVKSSTIDELVAYEIQREIFHALDQIDGPSTEHSATPSDESYPNADWEAESSVDDIQKDFCESDEASLFTSHAERTGSTDGDAIHPSSTDIITHIKEAEIKDEIILLLLSDKSFLGKASKLIGIDVYEHLRNQYDVISKVEMKEHKIYLDTAAEQLERKHHQQNSLCYTGFQGQKCRARAYFSLEELLRDISNGIRKLNGYSARDDAGCTKDSLDLKLERDLRCSGASINGVWDMGWQDLICTEETECFIRDAGEDILSLLIEEAALDMCMH</sequence>
<feature type="compositionally biased region" description="Low complexity" evidence="1">
    <location>
        <begin position="414"/>
        <end position="425"/>
    </location>
</feature>
<feature type="compositionally biased region" description="Basic residues" evidence="1">
    <location>
        <begin position="428"/>
        <end position="446"/>
    </location>
</feature>
<dbReference type="PANTHER" id="PTHR34282">
    <property type="entry name" value="OS01G0228800 PROTEIN-RELATED"/>
    <property type="match status" value="1"/>
</dbReference>
<name>A0A368QZV3_SETIT</name>
<reference evidence="3" key="2">
    <citation type="submission" date="2015-07" db="EMBL/GenBank/DDBJ databases">
        <authorList>
            <person name="Noorani M."/>
        </authorList>
    </citation>
    <scope>NUCLEOTIDE SEQUENCE</scope>
    <source>
        <strain evidence="3">Yugu1</strain>
    </source>
</reference>
<dbReference type="PANTHER" id="PTHR34282:SF2">
    <property type="entry name" value="DUF3741 DOMAIN-CONTAINING PROTEIN"/>
    <property type="match status" value="1"/>
</dbReference>
<reference evidence="3" key="1">
    <citation type="journal article" date="2012" name="Nat. Biotechnol.">
        <title>Reference genome sequence of the model plant Setaria.</title>
        <authorList>
            <person name="Bennetzen J.L."/>
            <person name="Schmutz J."/>
            <person name="Wang H."/>
            <person name="Percifield R."/>
            <person name="Hawkins J."/>
            <person name="Pontaroli A.C."/>
            <person name="Estep M."/>
            <person name="Feng L."/>
            <person name="Vaughn J.N."/>
            <person name="Grimwood J."/>
            <person name="Jenkins J."/>
            <person name="Barry K."/>
            <person name="Lindquist E."/>
            <person name="Hellsten U."/>
            <person name="Deshpande S."/>
            <person name="Wang X."/>
            <person name="Wu X."/>
            <person name="Mitros T."/>
            <person name="Triplett J."/>
            <person name="Yang X."/>
            <person name="Ye C.Y."/>
            <person name="Mauro-Herrera M."/>
            <person name="Wang L."/>
            <person name="Li P."/>
            <person name="Sharma M."/>
            <person name="Sharma R."/>
            <person name="Ronald P.C."/>
            <person name="Panaud O."/>
            <person name="Kellogg E.A."/>
            <person name="Brutnell T.P."/>
            <person name="Doust A.N."/>
            <person name="Tuskan G.A."/>
            <person name="Rokhsar D."/>
            <person name="Devos K.M."/>
        </authorList>
    </citation>
    <scope>NUCLEOTIDE SEQUENCE [LARGE SCALE GENOMIC DNA]</scope>
    <source>
        <strain evidence="3">Yugu1</strain>
    </source>
</reference>
<dbReference type="Pfam" id="PF14383">
    <property type="entry name" value="VARLMGL"/>
    <property type="match status" value="1"/>
</dbReference>
<feature type="region of interest" description="Disordered" evidence="1">
    <location>
        <begin position="341"/>
        <end position="447"/>
    </location>
</feature>
<feature type="compositionally biased region" description="Basic and acidic residues" evidence="1">
    <location>
        <begin position="341"/>
        <end position="352"/>
    </location>
</feature>
<dbReference type="EMBL" id="CM003532">
    <property type="protein sequence ID" value="RCV23477.1"/>
    <property type="molecule type" value="Genomic_DNA"/>
</dbReference>
<feature type="compositionally biased region" description="Basic and acidic residues" evidence="1">
    <location>
        <begin position="362"/>
        <end position="378"/>
    </location>
</feature>
<gene>
    <name evidence="3" type="ORF">SETIT_5G009000v2</name>
</gene>
<protein>
    <recommendedName>
        <fullName evidence="2">DUF3741 domain-containing protein</fullName>
    </recommendedName>
</protein>
<dbReference type="AlphaFoldDB" id="A0A368QZV3"/>
<dbReference type="KEGG" id="sita:101771232"/>
<dbReference type="EMBL" id="CM003532">
    <property type="protein sequence ID" value="RCV23475.1"/>
    <property type="molecule type" value="Genomic_DNA"/>
</dbReference>
<evidence type="ECO:0000259" key="2">
    <source>
        <dbReference type="Pfam" id="PF14383"/>
    </source>
</evidence>
<feature type="compositionally biased region" description="Polar residues" evidence="1">
    <location>
        <begin position="475"/>
        <end position="485"/>
    </location>
</feature>
<proteinExistence type="predicted"/>
<evidence type="ECO:0000256" key="1">
    <source>
        <dbReference type="SAM" id="MobiDB-lite"/>
    </source>
</evidence>
<feature type="region of interest" description="Disordered" evidence="1">
    <location>
        <begin position="471"/>
        <end position="493"/>
    </location>
</feature>
<dbReference type="EMBL" id="CM003532">
    <property type="protein sequence ID" value="RCV23476.1"/>
    <property type="molecule type" value="Genomic_DNA"/>
</dbReference>
<dbReference type="OrthoDB" id="1079501at2759"/>
<feature type="domain" description="DUF3741" evidence="2">
    <location>
        <begin position="227"/>
        <end position="247"/>
    </location>
</feature>